<reference evidence="1" key="1">
    <citation type="submission" date="2021-10" db="EMBL/GenBank/DDBJ databases">
        <title>Anaerobic single-cell dispensing facilitates the cultivation of human gut bacteria.</title>
        <authorList>
            <person name="Afrizal A."/>
        </authorList>
    </citation>
    <scope>NUCLEOTIDE SEQUENCE</scope>
    <source>
        <strain evidence="1">CLA-AA-H274</strain>
    </source>
</reference>
<evidence type="ECO:0000313" key="2">
    <source>
        <dbReference type="Proteomes" id="UP001198962"/>
    </source>
</evidence>
<sequence length="95" mass="10761">MDQSFWQSDPRLAGMDPEKLNFITAFARQISTLPHEHILPAFMAMQLDASRKHIDFSDQETEALVSILSENMSSAEKKKLETLRLLAKKLAARSS</sequence>
<gene>
    <name evidence="1" type="ORF">LKD32_02850</name>
</gene>
<protein>
    <submittedName>
        <fullName evidence="1">Uncharacterized protein</fullName>
    </submittedName>
</protein>
<keyword evidence="2" id="KW-1185">Reference proteome</keyword>
<name>A0AAE3DHE4_9FIRM</name>
<accession>A0AAE3DHE4</accession>
<dbReference type="Proteomes" id="UP001198962">
    <property type="component" value="Unassembled WGS sequence"/>
</dbReference>
<dbReference type="AlphaFoldDB" id="A0AAE3DHE4"/>
<comment type="caution">
    <text evidence="1">The sequence shown here is derived from an EMBL/GenBank/DDBJ whole genome shotgun (WGS) entry which is preliminary data.</text>
</comment>
<evidence type="ECO:0000313" key="1">
    <source>
        <dbReference type="EMBL" id="MCC2163830.1"/>
    </source>
</evidence>
<dbReference type="RefSeq" id="WP_177977833.1">
    <property type="nucleotide sequence ID" value="NZ_JAJEPU010000005.1"/>
</dbReference>
<organism evidence="1 2">
    <name type="scientific">Brotaphodocola catenula</name>
    <dbReference type="NCBI Taxonomy" id="2885361"/>
    <lineage>
        <taxon>Bacteria</taxon>
        <taxon>Bacillati</taxon>
        <taxon>Bacillota</taxon>
        <taxon>Clostridia</taxon>
        <taxon>Lachnospirales</taxon>
        <taxon>Lachnospiraceae</taxon>
        <taxon>Brotaphodocola</taxon>
    </lineage>
</organism>
<proteinExistence type="predicted"/>
<dbReference type="EMBL" id="JAJEPU010000005">
    <property type="protein sequence ID" value="MCC2163830.1"/>
    <property type="molecule type" value="Genomic_DNA"/>
</dbReference>